<sequence length="901" mass="106588">MRIMDSIEDNFENIAKQIDQLKNGIENDSEKYNQFYDYVVSFCSIFKFNIFIEKLLIEKEKSLRRDKIMSILIDIVFESENFENLVITIAERLQMQKYSSFEIDKFINILVSFPELIANLYGSSYPRMFETKNYISRLCHVLEHILHRIHDCDQERKSYVMHHIHCIVRRLCLRGYQEPIWNHLLKNLFDKIIEDDKWNKLAQDILFGYHREEEHTDNVQSISEMSKFLEPLFKMIFHYSSCSKSIEILFPFDFICKHISLLSKIEFLLTNKFVLIYHCPLNVDRFNRDQFIYNLLGYLFRCNSKWFISLSNNVMDAWSNSNAFNYRKYQQQFYLCRLMILIGRLLLEYRHDYHGQDDMKKIIEKLQSSTFNGSTINLASSQQEFRSIGLTTSLILFELFIKFNSINIELPEFPELKNIENDDCEYLKYLGSFDLNQMFEISRVQNNQKTLPEKMIIDEIKSTIDAIDDIKSTSTPLDSDDDDDDLLPYDLSNDIPIEDDVRYTQKNFGTQLNTDNNQQNIQNILLIDNSKQRPIYLQDCIEGLCDYEKSDWMRKCLQSSEKIIRTNFDRLDSISLRFTKILFDLDDNCGIENFDQLRLNSLIALCVGSPKIVASYLTDRFYAQHISIRNRMDVLAVLTKASEELSQLKPLEFKDHDKFVKAIPENSKKLLTLSEQNRKFQRDFFNIDNDDSHNDHDSEQKNWKSLIEQKIKSQTRYISPIYHQKYSETSSSTTMSSNRFVPVAKYFFFPLLRDFEKMDLKLKIHEIDSFIIESLILALGIMLQNCHNHSQTMLMSKELLPFIYSYRNHLKSNVRSAIINTFSIVLQSTPAHFLINDLQNQMIDFKIWLQEIIINDLNQDCMIKAYRAMMALGELVNHPQLQSTHQSSIRECSDVINKMIK</sequence>
<dbReference type="GO" id="GO:0042162">
    <property type="term" value="F:telomeric DNA binding"/>
    <property type="evidence" value="ECO:0007669"/>
    <property type="project" value="TreeGrafter"/>
</dbReference>
<organism evidence="3 4">
    <name type="scientific">Dermatophagoides pteronyssinus</name>
    <name type="common">European house dust mite</name>
    <dbReference type="NCBI Taxonomy" id="6956"/>
    <lineage>
        <taxon>Eukaryota</taxon>
        <taxon>Metazoa</taxon>
        <taxon>Ecdysozoa</taxon>
        <taxon>Arthropoda</taxon>
        <taxon>Chelicerata</taxon>
        <taxon>Arachnida</taxon>
        <taxon>Acari</taxon>
        <taxon>Acariformes</taxon>
        <taxon>Sarcoptiformes</taxon>
        <taxon>Astigmata</taxon>
        <taxon>Psoroptidia</taxon>
        <taxon>Analgoidea</taxon>
        <taxon>Pyroglyphidae</taxon>
        <taxon>Dermatophagoidinae</taxon>
        <taxon>Dermatophagoides</taxon>
    </lineage>
</organism>
<evidence type="ECO:0000313" key="3">
    <source>
        <dbReference type="Proteomes" id="UP000515146"/>
    </source>
</evidence>
<dbReference type="Proteomes" id="UP000515146">
    <property type="component" value="Unplaced"/>
</dbReference>
<dbReference type="InterPro" id="IPR051970">
    <property type="entry name" value="TEL2_Regulation"/>
</dbReference>
<dbReference type="Gene3D" id="1.25.40.720">
    <property type="entry name" value="Telomere length regulation protein 2, C-terminal domain"/>
    <property type="match status" value="2"/>
</dbReference>
<proteinExistence type="inferred from homology"/>
<name>A0A6P6XQL9_DERPT</name>
<dbReference type="PANTHER" id="PTHR15830">
    <property type="entry name" value="TELOMERE LENGTH REGULATION PROTEIN TEL2 FAMILY MEMBER"/>
    <property type="match status" value="1"/>
</dbReference>
<dbReference type="GO" id="GO:0051879">
    <property type="term" value="F:Hsp90 protein binding"/>
    <property type="evidence" value="ECO:0007669"/>
    <property type="project" value="TreeGrafter"/>
</dbReference>
<protein>
    <submittedName>
        <fullName evidence="4">Telomere length regulation protein TEL2 homolog</fullName>
    </submittedName>
</protein>
<evidence type="ECO:0000256" key="1">
    <source>
        <dbReference type="ARBA" id="ARBA00006133"/>
    </source>
</evidence>
<dbReference type="InterPro" id="IPR038528">
    <property type="entry name" value="TEL2_C_sf"/>
</dbReference>
<dbReference type="GO" id="GO:0005829">
    <property type="term" value="C:cytosol"/>
    <property type="evidence" value="ECO:0007669"/>
    <property type="project" value="TreeGrafter"/>
</dbReference>
<accession>A0A6P6XQL9</accession>
<keyword evidence="3" id="KW-1185">Reference proteome</keyword>
<dbReference type="PANTHER" id="PTHR15830:SF10">
    <property type="entry name" value="TELOMERE LENGTH REGULATION PROTEIN TEL2 HOMOLOG"/>
    <property type="match status" value="1"/>
</dbReference>
<dbReference type="Pfam" id="PF10193">
    <property type="entry name" value="Telomere_reg-2"/>
    <property type="match status" value="1"/>
</dbReference>
<dbReference type="InterPro" id="IPR019337">
    <property type="entry name" value="Telomere_length_regulation_dom"/>
</dbReference>
<dbReference type="FunCoup" id="A0A6P6XQL9">
    <property type="interactions" value="378"/>
</dbReference>
<evidence type="ECO:0000313" key="4">
    <source>
        <dbReference type="RefSeq" id="XP_027195782.1"/>
    </source>
</evidence>
<dbReference type="InParanoid" id="A0A6P6XQL9"/>
<dbReference type="KEGG" id="dpte:113790328"/>
<gene>
    <name evidence="4" type="primary">LOC113790328</name>
</gene>
<evidence type="ECO:0000259" key="2">
    <source>
        <dbReference type="Pfam" id="PF10193"/>
    </source>
</evidence>
<dbReference type="OMA" id="HAEELIY"/>
<dbReference type="RefSeq" id="XP_027195782.1">
    <property type="nucleotide sequence ID" value="XM_027339981.1"/>
</dbReference>
<dbReference type="OrthoDB" id="4033880at2759"/>
<dbReference type="GO" id="GO:0051083">
    <property type="term" value="P:'de novo' cotranslational protein folding"/>
    <property type="evidence" value="ECO:0007669"/>
    <property type="project" value="TreeGrafter"/>
</dbReference>
<reference evidence="4" key="1">
    <citation type="submission" date="2025-08" db="UniProtKB">
        <authorList>
            <consortium name="RefSeq"/>
        </authorList>
    </citation>
    <scope>IDENTIFICATION</scope>
    <source>
        <strain evidence="4">Airmid</strain>
    </source>
</reference>
<comment type="similarity">
    <text evidence="1">Belongs to the TEL2 family.</text>
</comment>
<dbReference type="AlphaFoldDB" id="A0A6P6XQL9"/>
<feature type="domain" description="Telomere length regulation protein conserved" evidence="2">
    <location>
        <begin position="534"/>
        <end position="641"/>
    </location>
</feature>